<feature type="domain" description="DNA replication factor RFC1 C-terminal" evidence="3">
    <location>
        <begin position="37"/>
        <end position="213"/>
    </location>
</feature>
<comment type="caution">
    <text evidence="4">The sequence shown here is derived from an EMBL/GenBank/DDBJ whole genome shotgun (WGS) entry which is preliminary data.</text>
</comment>
<dbReference type="Gene3D" id="1.20.272.10">
    <property type="match status" value="1"/>
</dbReference>
<feature type="compositionally biased region" description="Basic and acidic residues" evidence="2">
    <location>
        <begin position="390"/>
        <end position="422"/>
    </location>
</feature>
<evidence type="ECO:0000256" key="1">
    <source>
        <dbReference type="ARBA" id="ARBA00022705"/>
    </source>
</evidence>
<feature type="region of interest" description="Disordered" evidence="2">
    <location>
        <begin position="337"/>
        <end position="518"/>
    </location>
</feature>
<keyword evidence="5" id="KW-1185">Reference proteome</keyword>
<sequence length="518" mass="60961">MPYFIFENYPRSLPKINNQNFQNHQYFNNYKNSICSISLGDLIFQNIMSKQNWNLLEIYGILSCIKPGMSLNNGFGNNKIAFPMILGNMNKTNRRKRELDQIQEKIQKITKANKKDFVLDYLPIIKKKIAKPLIIDKNQDLTNQENKNKRINKIIKIMRFYDLNRQDWDTLIELSNIINCSLACNQSIKIRPSLNLNNINSQIKRSFTRKINSVIVDPNKLPKKKTQKIKKNTMNKSKKLPCNSRKSNKKFKTKPQKRLKIKPNFNKLEFNALLSDEFPRKRKGIPKVNNKTNLDTDVSSLAQSKKKSLMSTLKSITIKKSDEPNVSKSKKALTLDHWFKKKTDQKNENNKNKIPKKNIQNKKIINLVKKPKKKIETKKIKQTKKKTRKNQLDNIKKTEKNENGNEKENGKRGGKEKKEEMVNGKGSGKGGEGMSLEREKEKIEKGGGKGKKKISEKKEKKKEKKRKERKSKEKKKREKEKSKEKRKKKKKKREKRKRRKEKSKENKKKNRNKKKEKI</sequence>
<reference evidence="4" key="1">
    <citation type="submission" date="2022-08" db="EMBL/GenBank/DDBJ databases">
        <title>Novel sulfate-reducing endosymbionts in the free-living metamonad Anaeramoeba.</title>
        <authorList>
            <person name="Jerlstrom-Hultqvist J."/>
            <person name="Cepicka I."/>
            <person name="Gallot-Lavallee L."/>
            <person name="Salas-Leiva D."/>
            <person name="Curtis B.A."/>
            <person name="Zahonova K."/>
            <person name="Pipaliya S."/>
            <person name="Dacks J."/>
            <person name="Roger A.J."/>
        </authorList>
    </citation>
    <scope>NUCLEOTIDE SEQUENCE</scope>
    <source>
        <strain evidence="4">Schooner1</strain>
    </source>
</reference>
<dbReference type="InterPro" id="IPR013725">
    <property type="entry name" value="DNA_replication_fac_RFC1_C"/>
</dbReference>
<organism evidence="4 5">
    <name type="scientific">Anaeramoeba flamelloides</name>
    <dbReference type="NCBI Taxonomy" id="1746091"/>
    <lineage>
        <taxon>Eukaryota</taxon>
        <taxon>Metamonada</taxon>
        <taxon>Anaeramoebidae</taxon>
        <taxon>Anaeramoeba</taxon>
    </lineage>
</organism>
<keyword evidence="1" id="KW-0235">DNA replication</keyword>
<dbReference type="Proteomes" id="UP001150062">
    <property type="component" value="Unassembled WGS sequence"/>
</dbReference>
<dbReference type="InterPro" id="IPR008921">
    <property type="entry name" value="DNA_pol3_clamp-load_cplx_C"/>
</dbReference>
<dbReference type="EMBL" id="JAOAOG010000066">
    <property type="protein sequence ID" value="KAJ6251228.1"/>
    <property type="molecule type" value="Genomic_DNA"/>
</dbReference>
<dbReference type="PANTHER" id="PTHR23389">
    <property type="entry name" value="CHROMOSOME TRANSMISSION FIDELITY FACTOR 18"/>
    <property type="match status" value="1"/>
</dbReference>
<feature type="compositionally biased region" description="Basic residues" evidence="2">
    <location>
        <begin position="369"/>
        <end position="389"/>
    </location>
</feature>
<accession>A0ABQ8Z2V0</accession>
<gene>
    <name evidence="4" type="ORF">M0813_15240</name>
</gene>
<feature type="compositionally biased region" description="Basic residues" evidence="2">
    <location>
        <begin position="448"/>
        <end position="518"/>
    </location>
</feature>
<feature type="compositionally biased region" description="Basic and acidic residues" evidence="2">
    <location>
        <begin position="435"/>
        <end position="447"/>
    </location>
</feature>
<feature type="compositionally biased region" description="Basic residues" evidence="2">
    <location>
        <begin position="246"/>
        <end position="255"/>
    </location>
</feature>
<dbReference type="Pfam" id="PF08519">
    <property type="entry name" value="RFC1"/>
    <property type="match status" value="1"/>
</dbReference>
<evidence type="ECO:0000313" key="5">
    <source>
        <dbReference type="Proteomes" id="UP001150062"/>
    </source>
</evidence>
<name>A0ABQ8Z2V0_9EUKA</name>
<protein>
    <recommendedName>
        <fullName evidence="3">DNA replication factor RFC1 C-terminal domain-containing protein</fullName>
    </recommendedName>
</protein>
<evidence type="ECO:0000259" key="3">
    <source>
        <dbReference type="Pfam" id="PF08519"/>
    </source>
</evidence>
<feature type="region of interest" description="Disordered" evidence="2">
    <location>
        <begin position="229"/>
        <end position="255"/>
    </location>
</feature>
<dbReference type="SUPFAM" id="SSF48019">
    <property type="entry name" value="post-AAA+ oligomerization domain-like"/>
    <property type="match status" value="1"/>
</dbReference>
<proteinExistence type="predicted"/>
<evidence type="ECO:0000256" key="2">
    <source>
        <dbReference type="SAM" id="MobiDB-lite"/>
    </source>
</evidence>
<feature type="compositionally biased region" description="Basic residues" evidence="2">
    <location>
        <begin position="229"/>
        <end position="239"/>
    </location>
</feature>
<dbReference type="PANTHER" id="PTHR23389:SF6">
    <property type="entry name" value="REPLICATION FACTOR C SUBUNIT 1"/>
    <property type="match status" value="1"/>
</dbReference>
<feature type="compositionally biased region" description="Basic and acidic residues" evidence="2">
    <location>
        <begin position="337"/>
        <end position="351"/>
    </location>
</feature>
<evidence type="ECO:0000313" key="4">
    <source>
        <dbReference type="EMBL" id="KAJ6251228.1"/>
    </source>
</evidence>